<sequence length="175" mass="18593">MRITQPPVSLISGITIDGDVDWGGFSITNFKHLDLISGGYVKLEDSLAANLDWSGILFEGTAGENLAQFETVYRHSDGNYQKAKADSVLTMPVFALSVEAINEGEKGKFILFGWARKVGWGLTAGLPIYQSAGTAGAGTTTIPSGGGNQIQKIGIGLTTEIAHFMGIYTVFEVTS</sequence>
<proteinExistence type="predicted"/>
<organism evidence="1">
    <name type="scientific">marine sediment metagenome</name>
    <dbReference type="NCBI Taxonomy" id="412755"/>
    <lineage>
        <taxon>unclassified sequences</taxon>
        <taxon>metagenomes</taxon>
        <taxon>ecological metagenomes</taxon>
    </lineage>
</organism>
<accession>X1MQ06</accession>
<name>X1MQ06_9ZZZZ</name>
<dbReference type="EMBL" id="BARV01031056">
    <property type="protein sequence ID" value="GAI33742.1"/>
    <property type="molecule type" value="Genomic_DNA"/>
</dbReference>
<reference evidence="1" key="1">
    <citation type="journal article" date="2014" name="Front. Microbiol.">
        <title>High frequency of phylogenetically diverse reductive dehalogenase-homologous genes in deep subseafloor sedimentary metagenomes.</title>
        <authorList>
            <person name="Kawai M."/>
            <person name="Futagami T."/>
            <person name="Toyoda A."/>
            <person name="Takaki Y."/>
            <person name="Nishi S."/>
            <person name="Hori S."/>
            <person name="Arai W."/>
            <person name="Tsubouchi T."/>
            <person name="Morono Y."/>
            <person name="Uchiyama I."/>
            <person name="Ito T."/>
            <person name="Fujiyama A."/>
            <person name="Inagaki F."/>
            <person name="Takami H."/>
        </authorList>
    </citation>
    <scope>NUCLEOTIDE SEQUENCE</scope>
    <source>
        <strain evidence="1">Expedition CK06-06</strain>
    </source>
</reference>
<dbReference type="AlphaFoldDB" id="X1MQ06"/>
<protein>
    <submittedName>
        <fullName evidence="1">Uncharacterized protein</fullName>
    </submittedName>
</protein>
<gene>
    <name evidence="1" type="ORF">S06H3_49203</name>
</gene>
<evidence type="ECO:0000313" key="1">
    <source>
        <dbReference type="EMBL" id="GAI33742.1"/>
    </source>
</evidence>
<comment type="caution">
    <text evidence="1">The sequence shown here is derived from an EMBL/GenBank/DDBJ whole genome shotgun (WGS) entry which is preliminary data.</text>
</comment>